<accession>A0AAN6GK25</accession>
<organism evidence="2 3">
    <name type="scientific">Tilletia horrida</name>
    <dbReference type="NCBI Taxonomy" id="155126"/>
    <lineage>
        <taxon>Eukaryota</taxon>
        <taxon>Fungi</taxon>
        <taxon>Dikarya</taxon>
        <taxon>Basidiomycota</taxon>
        <taxon>Ustilaginomycotina</taxon>
        <taxon>Exobasidiomycetes</taxon>
        <taxon>Tilletiales</taxon>
        <taxon>Tilletiaceae</taxon>
        <taxon>Tilletia</taxon>
    </lineage>
</organism>
<proteinExistence type="predicted"/>
<feature type="compositionally biased region" description="Basic and acidic residues" evidence="1">
    <location>
        <begin position="860"/>
        <end position="872"/>
    </location>
</feature>
<dbReference type="AlphaFoldDB" id="A0AAN6GK25"/>
<dbReference type="PANTHER" id="PTHR47643">
    <property type="entry name" value="TPR DOMAIN PROTEIN (AFU_ORTHOLOGUE AFUA_5G12710)"/>
    <property type="match status" value="1"/>
</dbReference>
<evidence type="ECO:0008006" key="4">
    <source>
        <dbReference type="Google" id="ProtNLM"/>
    </source>
</evidence>
<evidence type="ECO:0000313" key="2">
    <source>
        <dbReference type="EMBL" id="KAK0538284.1"/>
    </source>
</evidence>
<gene>
    <name evidence="2" type="ORF">OC842_001347</name>
</gene>
<feature type="region of interest" description="Disordered" evidence="1">
    <location>
        <begin position="850"/>
        <end position="872"/>
    </location>
</feature>
<dbReference type="Proteomes" id="UP001176521">
    <property type="component" value="Unassembled WGS sequence"/>
</dbReference>
<evidence type="ECO:0000256" key="1">
    <source>
        <dbReference type="SAM" id="MobiDB-lite"/>
    </source>
</evidence>
<comment type="caution">
    <text evidence="2">The sequence shown here is derived from an EMBL/GenBank/DDBJ whole genome shotgun (WGS) entry which is preliminary data.</text>
</comment>
<feature type="region of interest" description="Disordered" evidence="1">
    <location>
        <begin position="890"/>
        <end position="909"/>
    </location>
</feature>
<evidence type="ECO:0000313" key="3">
    <source>
        <dbReference type="Proteomes" id="UP001176521"/>
    </source>
</evidence>
<dbReference type="Gene3D" id="2.170.270.10">
    <property type="entry name" value="SET domain"/>
    <property type="match status" value="1"/>
</dbReference>
<dbReference type="EMBL" id="JAPDMQ010000047">
    <property type="protein sequence ID" value="KAK0538284.1"/>
    <property type="molecule type" value="Genomic_DNA"/>
</dbReference>
<sequence length="1080" mass="116365">MEDLVRSLRTLGLRPPSGSLLVDLIEADADPEAQKRLADLLALEKLTTTNDDGEEDGGESDDEDVFITPDVVRGALLSLLDSFSRTLARARELHKREHAAYVAAVASSASSSVPVPAAAPDSETADKGTGQAKAKAKAKDKSKGGKAAAGGAMKVKPVPRAALLNRQSSDIRRAQEEYDALFAICTGTGEGRTNTKAAAAAADPQPIPRLILEGAPFFTSTTPLAQLERMGIADFQAPMHFRGRYLLCRIISAPLLYVGCTFIVDDPAGAATPLSIAHFTSRLNLRPGSPHLTALLPPGTILAIREPYVSTNHHVSAGGPILGKAATGVRVSSPTDVVVLEPGNEVLRGVEWKVGLAEVLGASSEVEAQVRPHKWMREGACSRLVRAQEQEQKQDTENWRPTAEATLAQLRDFLEESRPGAAYRELVAARQLGVLADPAQDGIGQDLVDLEARILHSLRAYCGLRALAERCQASGLSLPAEQRAILERAPAFRGTSSSSPSQEPTQALVQALYTLDRTPTESTPTPELYGQDYISPALAIAPIPGAGRGLLTTRDVAPGELLLCCTAVEPCFAEDERWAGVQVLRLGLSVEHAEGEEGDIVGAGAEGVSVTTTQVMACTRLVHALVDRPELCHAVLGLTAGPHTPDSSFARRETYPLVTEALLDPTQALEAYIRPNVDAKYVDGVLQHNAFGPGRDVDVDLSVPIPSPDSRASAEANGPKRSKRPRRPPPASADLARASMPHPLPAILNHRCIPNVSSVFLGSAILTRALIPLPHGTEIVHQYVSGERAFSIRSAHLSKHGFACACVLCVAERAEGREVVRRRVQVREGRMGGVVERARMLFKNRRAGLVRGPAEEGTEQEEREREEEAERDVGRAFEGIVEEIEATYDPARGSLDPPVSASASPGDRTAEDKVILKPELFDPLVMLARHHRRAAKTWWEAVQCEIKALRSVGALIHPAWICTNKDTALSRAIAEEPILKQAPVLRLVDSQRALLRIARTLRANEPNAPLALALRWVEASYALSTWMIGGGTEVFLDMMRRTREGDEWEVAPPPTSSEGSVQDGMMGEEALLKAWLLARR</sequence>
<feature type="region of interest" description="Disordered" evidence="1">
    <location>
        <begin position="112"/>
        <end position="152"/>
    </location>
</feature>
<reference evidence="2" key="1">
    <citation type="journal article" date="2023" name="PhytoFront">
        <title>Draft Genome Resources of Seven Strains of Tilletia horrida, Causal Agent of Kernel Smut of Rice.</title>
        <authorList>
            <person name="Khanal S."/>
            <person name="Antony Babu S."/>
            <person name="Zhou X.G."/>
        </authorList>
    </citation>
    <scope>NUCLEOTIDE SEQUENCE</scope>
    <source>
        <strain evidence="2">TX3</strain>
    </source>
</reference>
<feature type="region of interest" description="Disordered" evidence="1">
    <location>
        <begin position="697"/>
        <end position="737"/>
    </location>
</feature>
<name>A0AAN6GK25_9BASI</name>
<keyword evidence="3" id="KW-1185">Reference proteome</keyword>
<dbReference type="SUPFAM" id="SSF82199">
    <property type="entry name" value="SET domain"/>
    <property type="match status" value="1"/>
</dbReference>
<protein>
    <recommendedName>
        <fullName evidence="4">SET domain-containing protein</fullName>
    </recommendedName>
</protein>
<dbReference type="PANTHER" id="PTHR47643:SF2">
    <property type="entry name" value="TPR DOMAIN PROTEIN (AFU_ORTHOLOGUE AFUA_5G12710)"/>
    <property type="match status" value="1"/>
</dbReference>
<dbReference type="InterPro" id="IPR053209">
    <property type="entry name" value="Gramillin-biosynth_MTr"/>
</dbReference>
<dbReference type="InterPro" id="IPR046341">
    <property type="entry name" value="SET_dom_sf"/>
</dbReference>